<dbReference type="EMBL" id="AAVT01000002">
    <property type="protein sequence ID" value="EAW31746.1"/>
    <property type="molecule type" value="Genomic_DNA"/>
</dbReference>
<evidence type="ECO:0000313" key="2">
    <source>
        <dbReference type="EMBL" id="EAW31746.1"/>
    </source>
</evidence>
<organism evidence="2 3">
    <name type="scientific">marine gamma proteobacterium HTCC2143</name>
    <dbReference type="NCBI Taxonomy" id="247633"/>
    <lineage>
        <taxon>Bacteria</taxon>
        <taxon>Pseudomonadati</taxon>
        <taxon>Pseudomonadota</taxon>
        <taxon>Gammaproteobacteria</taxon>
        <taxon>Cellvibrionales</taxon>
        <taxon>Spongiibacteraceae</taxon>
        <taxon>BD1-7 clade</taxon>
    </lineage>
</organism>
<keyword evidence="3" id="KW-1185">Reference proteome</keyword>
<evidence type="ECO:0000313" key="3">
    <source>
        <dbReference type="Proteomes" id="UP000004931"/>
    </source>
</evidence>
<proteinExistence type="predicted"/>
<evidence type="ECO:0000256" key="1">
    <source>
        <dbReference type="SAM" id="Phobius"/>
    </source>
</evidence>
<keyword evidence="1" id="KW-0812">Transmembrane</keyword>
<name>A0YB16_9GAMM</name>
<protein>
    <submittedName>
        <fullName evidence="2">Uncharacterized protein</fullName>
    </submittedName>
</protein>
<sequence>MSEQENTQDKDGFYDAIAATAVIALVVITVAYWLSGMPS</sequence>
<keyword evidence="1" id="KW-1133">Transmembrane helix</keyword>
<accession>A0YB16</accession>
<dbReference type="STRING" id="247633.GP2143_04830"/>
<keyword evidence="1" id="KW-0472">Membrane</keyword>
<reference evidence="2 3" key="1">
    <citation type="journal article" date="2010" name="J. Bacteriol.">
        <title>Genome sequence of the oligotrophic marine Gammaproteobacterium HTCC2143, isolated from the Oregon Coast.</title>
        <authorList>
            <person name="Oh H.M."/>
            <person name="Kang I."/>
            <person name="Ferriera S."/>
            <person name="Giovannoni S.J."/>
            <person name="Cho J.C."/>
        </authorList>
    </citation>
    <scope>NUCLEOTIDE SEQUENCE [LARGE SCALE GENOMIC DNA]</scope>
    <source>
        <strain evidence="2 3">HTCC2143</strain>
    </source>
</reference>
<dbReference type="AlphaFoldDB" id="A0YB16"/>
<feature type="transmembrane region" description="Helical" evidence="1">
    <location>
        <begin position="12"/>
        <end position="34"/>
    </location>
</feature>
<dbReference type="Proteomes" id="UP000004931">
    <property type="component" value="Unassembled WGS sequence"/>
</dbReference>
<gene>
    <name evidence="2" type="ORF">GP2143_04830</name>
</gene>
<comment type="caution">
    <text evidence="2">The sequence shown here is derived from an EMBL/GenBank/DDBJ whole genome shotgun (WGS) entry which is preliminary data.</text>
</comment>